<sequence>MTRSAAPLRRFALGLVMACGALPALAGPLEVQRVTDGVYALVGPMAQRDPDNLGNNATFGLIVTDSGAVLIDPGGSRAGAAMIDAAIDTVTDQPVRTVINTGGQDHRWLGNGYWVDQGATVIASADAVADQRTRGSVQLSMLRQLIGDGLDGTEPVHAGTVFEDAHTVSLGGVTLQIHHPGPAHTPGDSYVWVPQKDTVFTGDIVYVGRLLGVMDHSHAGAWIDAFDAVAALDPGHVVPGHGPATTLDRARADTRDYLVHLRRIVRDHMDAGGSITEVGDLDQSAFSHLLQFEALAGRNAQQVCTELEWE</sequence>
<dbReference type="SMART" id="SM00849">
    <property type="entry name" value="Lactamase_B"/>
    <property type="match status" value="1"/>
</dbReference>
<evidence type="ECO:0000256" key="2">
    <source>
        <dbReference type="SAM" id="SignalP"/>
    </source>
</evidence>
<dbReference type="InterPro" id="IPR036866">
    <property type="entry name" value="RibonucZ/Hydroxyglut_hydro"/>
</dbReference>
<reference evidence="4 5" key="1">
    <citation type="submission" date="2019-10" db="EMBL/GenBank/DDBJ databases">
        <title>Draft whole-genome sequence of the purple nonsulfur photosynthetic bacterium Roseospira navarrensis DSM 15114.</title>
        <authorList>
            <person name="Kyndt J.A."/>
            <person name="Meyer T.E."/>
        </authorList>
    </citation>
    <scope>NUCLEOTIDE SEQUENCE [LARGE SCALE GENOMIC DNA]</scope>
    <source>
        <strain evidence="4 5">DSM 15114</strain>
    </source>
</reference>
<dbReference type="SUPFAM" id="SSF56281">
    <property type="entry name" value="Metallo-hydrolase/oxidoreductase"/>
    <property type="match status" value="1"/>
</dbReference>
<dbReference type="RefSeq" id="WP_153346030.1">
    <property type="nucleotide sequence ID" value="NZ_WIVE01000065.1"/>
</dbReference>
<dbReference type="AlphaFoldDB" id="A0A7X1ZIC9"/>
<dbReference type="GO" id="GO:0017001">
    <property type="term" value="P:antibiotic catabolic process"/>
    <property type="evidence" value="ECO:0007669"/>
    <property type="project" value="UniProtKB-ARBA"/>
</dbReference>
<evidence type="ECO:0000259" key="3">
    <source>
        <dbReference type="SMART" id="SM00849"/>
    </source>
</evidence>
<proteinExistence type="inferred from homology"/>
<accession>A0A7X1ZIC9</accession>
<name>A0A7X1ZIC9_9PROT</name>
<keyword evidence="2" id="KW-0732">Signal</keyword>
<keyword evidence="4" id="KW-0378">Hydrolase</keyword>
<dbReference type="OrthoDB" id="420651at2"/>
<feature type="signal peptide" evidence="2">
    <location>
        <begin position="1"/>
        <end position="26"/>
    </location>
</feature>
<dbReference type="Gene3D" id="3.60.15.10">
    <property type="entry name" value="Ribonuclease Z/Hydroxyacylglutathione hydrolase-like"/>
    <property type="match status" value="1"/>
</dbReference>
<organism evidence="4 5">
    <name type="scientific">Roseospira navarrensis</name>
    <dbReference type="NCBI Taxonomy" id="140058"/>
    <lineage>
        <taxon>Bacteria</taxon>
        <taxon>Pseudomonadati</taxon>
        <taxon>Pseudomonadota</taxon>
        <taxon>Alphaproteobacteria</taxon>
        <taxon>Rhodospirillales</taxon>
        <taxon>Rhodospirillaceae</taxon>
        <taxon>Roseospira</taxon>
    </lineage>
</organism>
<keyword evidence="5" id="KW-1185">Reference proteome</keyword>
<dbReference type="GO" id="GO:0016787">
    <property type="term" value="F:hydrolase activity"/>
    <property type="evidence" value="ECO:0007669"/>
    <property type="project" value="UniProtKB-KW"/>
</dbReference>
<dbReference type="PANTHER" id="PTHR42951:SF4">
    <property type="entry name" value="ACYL-COENZYME A THIOESTERASE MBLAC2"/>
    <property type="match status" value="1"/>
</dbReference>
<comment type="caution">
    <text evidence="4">The sequence shown here is derived from an EMBL/GenBank/DDBJ whole genome shotgun (WGS) entry which is preliminary data.</text>
</comment>
<dbReference type="Proteomes" id="UP000434582">
    <property type="component" value="Unassembled WGS sequence"/>
</dbReference>
<dbReference type="PANTHER" id="PTHR42951">
    <property type="entry name" value="METALLO-BETA-LACTAMASE DOMAIN-CONTAINING"/>
    <property type="match status" value="1"/>
</dbReference>
<dbReference type="InterPro" id="IPR001279">
    <property type="entry name" value="Metallo-B-lactamas"/>
</dbReference>
<evidence type="ECO:0000256" key="1">
    <source>
        <dbReference type="ARBA" id="ARBA00005250"/>
    </source>
</evidence>
<feature type="chain" id="PRO_5031201315" evidence="2">
    <location>
        <begin position="27"/>
        <end position="310"/>
    </location>
</feature>
<protein>
    <submittedName>
        <fullName evidence="4">MBL fold metallo-hydrolase</fullName>
    </submittedName>
</protein>
<gene>
    <name evidence="4" type="ORF">GHC57_15865</name>
</gene>
<feature type="domain" description="Metallo-beta-lactamase" evidence="3">
    <location>
        <begin position="56"/>
        <end position="241"/>
    </location>
</feature>
<comment type="similarity">
    <text evidence="1">Belongs to the metallo-beta-lactamase superfamily. Class-B beta-lactamase family.</text>
</comment>
<evidence type="ECO:0000313" key="5">
    <source>
        <dbReference type="Proteomes" id="UP000434582"/>
    </source>
</evidence>
<dbReference type="InterPro" id="IPR050855">
    <property type="entry name" value="NDM-1-like"/>
</dbReference>
<evidence type="ECO:0000313" key="4">
    <source>
        <dbReference type="EMBL" id="MQX37997.1"/>
    </source>
</evidence>
<dbReference type="CDD" id="cd16282">
    <property type="entry name" value="metallo-hydrolase-like_MBL-fold"/>
    <property type="match status" value="1"/>
</dbReference>
<dbReference type="Pfam" id="PF00753">
    <property type="entry name" value="Lactamase_B"/>
    <property type="match status" value="1"/>
</dbReference>
<dbReference type="EMBL" id="WIVE01000065">
    <property type="protein sequence ID" value="MQX37997.1"/>
    <property type="molecule type" value="Genomic_DNA"/>
</dbReference>